<sequence length="160" mass="17079">MAAIIRSPLRTSINSLRSEHSNGTALLTGDRAPVAGVGGIGVLAAGSPAVSRGDATTTESYAGEWKNDKRTGCGVSRRSDGLHYQGEWLGNKRHGYGCTTFPDSTKEEGKYKQNVLVSGKRKNLIPLRASKIREKVDRAVEAADKAADIAKQKAEIALSR</sequence>
<dbReference type="OMA" id="QKTEVAM"/>
<evidence type="ECO:0000256" key="1">
    <source>
        <dbReference type="ARBA" id="ARBA00004163"/>
    </source>
</evidence>
<keyword evidence="7" id="KW-0677">Repeat</keyword>
<evidence type="ECO:0000256" key="6">
    <source>
        <dbReference type="ARBA" id="ARBA00022692"/>
    </source>
</evidence>
<dbReference type="SUPFAM" id="SSF82185">
    <property type="entry name" value="Histone H3 K4-specific methyltransferase SET7/9 N-terminal domain"/>
    <property type="match status" value="1"/>
</dbReference>
<evidence type="ECO:0000256" key="3">
    <source>
        <dbReference type="ARBA" id="ARBA00004236"/>
    </source>
</evidence>
<proteinExistence type="inferred from homology"/>
<evidence type="ECO:0000256" key="7">
    <source>
        <dbReference type="ARBA" id="ARBA00022737"/>
    </source>
</evidence>
<dbReference type="InterPro" id="IPR017191">
    <property type="entry name" value="Junctophilin"/>
</dbReference>
<keyword evidence="10" id="KW-0472">Membrane</keyword>
<evidence type="ECO:0000256" key="2">
    <source>
        <dbReference type="ARBA" id="ARBA00004184"/>
    </source>
</evidence>
<reference evidence="12" key="2">
    <citation type="submission" date="2025-09" db="UniProtKB">
        <authorList>
            <consortium name="Ensembl"/>
        </authorList>
    </citation>
    <scope>IDENTIFICATION</scope>
</reference>
<dbReference type="Proteomes" id="UP000472262">
    <property type="component" value="Unassembled WGS sequence"/>
</dbReference>
<evidence type="ECO:0000256" key="9">
    <source>
        <dbReference type="ARBA" id="ARBA00022989"/>
    </source>
</evidence>
<accession>A0A672K6I7</accession>
<dbReference type="FunFam" id="2.20.110.10:FF:000001">
    <property type="entry name" value="Junctophilin"/>
    <property type="match status" value="1"/>
</dbReference>
<dbReference type="GO" id="GO:0005789">
    <property type="term" value="C:endoplasmic reticulum membrane"/>
    <property type="evidence" value="ECO:0007669"/>
    <property type="project" value="UniProtKB-SubCell"/>
</dbReference>
<dbReference type="GO" id="GO:0030314">
    <property type="term" value="C:junctional membrane complex"/>
    <property type="evidence" value="ECO:0007669"/>
    <property type="project" value="InterPro"/>
</dbReference>
<evidence type="ECO:0000256" key="8">
    <source>
        <dbReference type="ARBA" id="ARBA00022824"/>
    </source>
</evidence>
<dbReference type="InParanoid" id="A0A672K6I7"/>
<name>A0A672K6I7_SINGR</name>
<keyword evidence="9" id="KW-1133">Transmembrane helix</keyword>
<evidence type="ECO:0000256" key="10">
    <source>
        <dbReference type="ARBA" id="ARBA00023136"/>
    </source>
</evidence>
<evidence type="ECO:0000256" key="5">
    <source>
        <dbReference type="ARBA" id="ARBA00022475"/>
    </source>
</evidence>
<dbReference type="PANTHER" id="PTHR23085:SF7">
    <property type="entry name" value="JUNCTOPHILIN-3"/>
    <property type="match status" value="1"/>
</dbReference>
<comment type="subcellular location">
    <subcellularLocation>
        <location evidence="3">Cell membrane</location>
    </subcellularLocation>
    <subcellularLocation>
        <location evidence="2">Endomembrane system</location>
        <topology evidence="2">Peripheral membrane protein</topology>
    </subcellularLocation>
    <subcellularLocation>
        <location evidence="1">Endoplasmic reticulum membrane</location>
        <topology evidence="1">Single-pass type IV membrane protein</topology>
    </subcellularLocation>
</comment>
<dbReference type="Pfam" id="PF02493">
    <property type="entry name" value="MORN"/>
    <property type="match status" value="2"/>
</dbReference>
<dbReference type="Ensembl" id="ENSSGRT00000006846.1">
    <property type="protein sequence ID" value="ENSSGRP00000006305.1"/>
    <property type="gene ID" value="ENSSGRG00000004241.1"/>
</dbReference>
<dbReference type="GO" id="GO:0048167">
    <property type="term" value="P:regulation of synaptic plasticity"/>
    <property type="evidence" value="ECO:0007669"/>
    <property type="project" value="TreeGrafter"/>
</dbReference>
<protein>
    <submittedName>
        <fullName evidence="12">Uncharacterized protein</fullName>
    </submittedName>
</protein>
<organism evidence="12 13">
    <name type="scientific">Sinocyclocheilus grahami</name>
    <name type="common">Dianchi golden-line fish</name>
    <name type="synonym">Barbus grahami</name>
    <dbReference type="NCBI Taxonomy" id="75366"/>
    <lineage>
        <taxon>Eukaryota</taxon>
        <taxon>Metazoa</taxon>
        <taxon>Chordata</taxon>
        <taxon>Craniata</taxon>
        <taxon>Vertebrata</taxon>
        <taxon>Euteleostomi</taxon>
        <taxon>Actinopterygii</taxon>
        <taxon>Neopterygii</taxon>
        <taxon>Teleostei</taxon>
        <taxon>Ostariophysi</taxon>
        <taxon>Cypriniformes</taxon>
        <taxon>Cyprinidae</taxon>
        <taxon>Cyprininae</taxon>
        <taxon>Sinocyclocheilus</taxon>
    </lineage>
</organism>
<dbReference type="SMART" id="SM00698">
    <property type="entry name" value="MORN"/>
    <property type="match status" value="2"/>
</dbReference>
<dbReference type="Gene3D" id="2.20.110.10">
    <property type="entry name" value="Histone H3 K4-specific methyltransferase SET7/9 N-terminal domain"/>
    <property type="match status" value="1"/>
</dbReference>
<feature type="region of interest" description="Disordered" evidence="11">
    <location>
        <begin position="49"/>
        <end position="70"/>
    </location>
</feature>
<dbReference type="InterPro" id="IPR003409">
    <property type="entry name" value="MORN"/>
</dbReference>
<dbReference type="GO" id="GO:0005886">
    <property type="term" value="C:plasma membrane"/>
    <property type="evidence" value="ECO:0007669"/>
    <property type="project" value="UniProtKB-SubCell"/>
</dbReference>
<evidence type="ECO:0000256" key="11">
    <source>
        <dbReference type="SAM" id="MobiDB-lite"/>
    </source>
</evidence>
<reference evidence="12" key="1">
    <citation type="submission" date="2025-08" db="UniProtKB">
        <authorList>
            <consortium name="Ensembl"/>
        </authorList>
    </citation>
    <scope>IDENTIFICATION</scope>
</reference>
<keyword evidence="13" id="KW-1185">Reference proteome</keyword>
<keyword evidence="6" id="KW-0812">Transmembrane</keyword>
<dbReference type="PANTHER" id="PTHR23085">
    <property type="entry name" value="GH28348P"/>
    <property type="match status" value="1"/>
</dbReference>
<evidence type="ECO:0000313" key="12">
    <source>
        <dbReference type="Ensembl" id="ENSSGRP00000006305.1"/>
    </source>
</evidence>
<comment type="similarity">
    <text evidence="4">Belongs to the junctophilin family.</text>
</comment>
<evidence type="ECO:0000313" key="13">
    <source>
        <dbReference type="Proteomes" id="UP000472262"/>
    </source>
</evidence>
<keyword evidence="8" id="KW-0256">Endoplasmic reticulum</keyword>
<evidence type="ECO:0000256" key="4">
    <source>
        <dbReference type="ARBA" id="ARBA00008599"/>
    </source>
</evidence>
<keyword evidence="5" id="KW-1003">Cell membrane</keyword>
<dbReference type="AlphaFoldDB" id="A0A672K6I7"/>